<gene>
    <name evidence="1" type="ORF">EDM56_04365</name>
</gene>
<dbReference type="AlphaFoldDB" id="A0A3M8DUY8"/>
<name>A0A3M8DUY8_9BACL</name>
<dbReference type="Proteomes" id="UP000271031">
    <property type="component" value="Unassembled WGS sequence"/>
</dbReference>
<dbReference type="RefSeq" id="WP_122916655.1">
    <property type="nucleotide sequence ID" value="NZ_RHHQ01000004.1"/>
</dbReference>
<reference evidence="1 2" key="1">
    <citation type="submission" date="2018-10" db="EMBL/GenBank/DDBJ databases">
        <title>Phylogenomics of Brevibacillus.</title>
        <authorList>
            <person name="Dunlap C."/>
        </authorList>
    </citation>
    <scope>NUCLEOTIDE SEQUENCE [LARGE SCALE GENOMIC DNA]</scope>
    <source>
        <strain evidence="1 2">JCM 15716</strain>
    </source>
</reference>
<evidence type="ECO:0000313" key="2">
    <source>
        <dbReference type="Proteomes" id="UP000271031"/>
    </source>
</evidence>
<evidence type="ECO:0000313" key="1">
    <source>
        <dbReference type="EMBL" id="RNB91993.1"/>
    </source>
</evidence>
<dbReference type="OrthoDB" id="2473243at2"/>
<sequence length="83" mass="9271">MYNALQQIFKGAREGMVDTQVEFGRLLSVAPLRVKLDEDPAVLEEEELVYAKNSMFTVQDIGSCLALLRCTNGQYLIVMEVTG</sequence>
<organism evidence="1 2">
    <name type="scientific">Brevibacillus fluminis</name>
    <dbReference type="NCBI Taxonomy" id="511487"/>
    <lineage>
        <taxon>Bacteria</taxon>
        <taxon>Bacillati</taxon>
        <taxon>Bacillota</taxon>
        <taxon>Bacilli</taxon>
        <taxon>Bacillales</taxon>
        <taxon>Paenibacillaceae</taxon>
        <taxon>Brevibacillus</taxon>
    </lineage>
</organism>
<proteinExistence type="predicted"/>
<comment type="caution">
    <text evidence="1">The sequence shown here is derived from an EMBL/GenBank/DDBJ whole genome shotgun (WGS) entry which is preliminary data.</text>
</comment>
<keyword evidence="2" id="KW-1185">Reference proteome</keyword>
<dbReference type="EMBL" id="RHHQ01000004">
    <property type="protein sequence ID" value="RNB91993.1"/>
    <property type="molecule type" value="Genomic_DNA"/>
</dbReference>
<protein>
    <submittedName>
        <fullName evidence="1">DUF2577 domain-containing protein</fullName>
    </submittedName>
</protein>
<accession>A0A3M8DUY8</accession>